<accession>A0ABP8BV72</accession>
<protein>
    <submittedName>
        <fullName evidence="1">Uncharacterized protein</fullName>
    </submittedName>
</protein>
<keyword evidence="2" id="KW-1185">Reference proteome</keyword>
<proteinExistence type="predicted"/>
<comment type="caution">
    <text evidence="1">The sequence shown here is derived from an EMBL/GenBank/DDBJ whole genome shotgun (WGS) entry which is preliminary data.</text>
</comment>
<evidence type="ECO:0000313" key="2">
    <source>
        <dbReference type="Proteomes" id="UP001501710"/>
    </source>
</evidence>
<reference evidence="2" key="1">
    <citation type="journal article" date="2019" name="Int. J. Syst. Evol. Microbiol.">
        <title>The Global Catalogue of Microorganisms (GCM) 10K type strain sequencing project: providing services to taxonomists for standard genome sequencing and annotation.</title>
        <authorList>
            <consortium name="The Broad Institute Genomics Platform"/>
            <consortium name="The Broad Institute Genome Sequencing Center for Infectious Disease"/>
            <person name="Wu L."/>
            <person name="Ma J."/>
        </authorList>
    </citation>
    <scope>NUCLEOTIDE SEQUENCE [LARGE SCALE GENOMIC DNA]</scope>
    <source>
        <strain evidence="2">JCM 17440</strain>
    </source>
</reference>
<gene>
    <name evidence="1" type="ORF">GCM10022254_10290</name>
</gene>
<dbReference type="Proteomes" id="UP001501710">
    <property type="component" value="Unassembled WGS sequence"/>
</dbReference>
<name>A0ABP8BV72_9ACTN</name>
<organism evidence="1 2">
    <name type="scientific">Actinomadura meridiana</name>
    <dbReference type="NCBI Taxonomy" id="559626"/>
    <lineage>
        <taxon>Bacteria</taxon>
        <taxon>Bacillati</taxon>
        <taxon>Actinomycetota</taxon>
        <taxon>Actinomycetes</taxon>
        <taxon>Streptosporangiales</taxon>
        <taxon>Thermomonosporaceae</taxon>
        <taxon>Actinomadura</taxon>
    </lineage>
</organism>
<dbReference type="EMBL" id="BAABAS010000004">
    <property type="protein sequence ID" value="GAA4226163.1"/>
    <property type="molecule type" value="Genomic_DNA"/>
</dbReference>
<sequence length="69" mass="7712">MLTPDLSPEARAARAAVRLQERRLARRACWEASGGDPFRYRALMAARLGIPLETAIRLAPLTRRSHGRS</sequence>
<dbReference type="RefSeq" id="WP_344890531.1">
    <property type="nucleotide sequence ID" value="NZ_BAABAS010000004.1"/>
</dbReference>
<evidence type="ECO:0000313" key="1">
    <source>
        <dbReference type="EMBL" id="GAA4226163.1"/>
    </source>
</evidence>